<sequence>MGIKGIYKEIGPGRRISLSALSLTTLESCSPDKSRPFRLAIDISIWQFQVLAARGGSNPAIRTLFYRLVRLLTLAIHPIFVFDGPQKPLFKRNKRSVPRGGATVATAMAKRMIRLFGFAIHDAPGEAEAECALLQKMGVVDAVLSEDVDTIMFGCGMTLKNWTAEGKGSGPPTHVSVYEADEIAKGESGLDREGMVLVALMSGGDYIPEGVPGCGVKVACEAARAGFGKELCKIKKADAKGLEEWKERLLRELKTNESGYFRTKHKALEIPEDFPNMEVLRYYTHPVVSKESTVERLKREFPRRGAVDVIGLREFVGETFDWSFLGGAIKLTRVLAPGLLVHYLLESYASDKDYGDDLDLRRNDEAALVRSITSKRAHASTDATPELRISFVPLDIVKLDLSKEPVEEVEEAGRTGLATNSDDEFDDEAGEEGEGPKKTAKKPFDPAKPDLVWIPETLAKLGIPLTVEEWEGKQRAKEIKAASKGVKGNRLKNTGMQAGALDSYVTVSKAVVVEKEPTPTTIAQSQGPPRHKATKKPTAPKVKQPKKSSAKSIPPAADINPWTFSSSQVSSKVTKTFTSSQHQPILISSSPVAPSPPRATVMRTQSTPTRPQRSADDDPSFSSPIQCPLPTTRKSESPPAGSQARPFKRTKSGAETFPSSVAVPLRAQKQNKTQPKPTAKTQQQSIKSFGRTVKSATTMTIPSQSTKSCPIEFLSSDSDPEDDDDDEFPDLNRLSRPKAFAPVVTAKPPALPSTRGPLLATTTRQNTAPPPSRLGSEQFKSLSAEERPASIPLLFSSQPSRIASNKKLTLESSEEDVDEDDSFADCLFPNQIKKKEEISVPLLRAERRPLSIFDDDDDIFGISDQEIIKESSSATLRPGGGGGGGHGSINLPVGNNNKKWRMSEVECVDLTGDD</sequence>
<protein>
    <recommendedName>
        <fullName evidence="8">Flap structure-specific endonuclease</fullName>
    </recommendedName>
</protein>
<name>A0AAV9HES5_9PEZI</name>
<dbReference type="CDD" id="cd09906">
    <property type="entry name" value="H3TH_YEN1"/>
    <property type="match status" value="1"/>
</dbReference>
<feature type="compositionally biased region" description="Low complexity" evidence="3">
    <location>
        <begin position="563"/>
        <end position="581"/>
    </location>
</feature>
<keyword evidence="7" id="KW-1185">Reference proteome</keyword>
<dbReference type="SUPFAM" id="SSF47807">
    <property type="entry name" value="5' to 3' exonuclease, C-terminal subdomain"/>
    <property type="match status" value="1"/>
</dbReference>
<evidence type="ECO:0000256" key="2">
    <source>
        <dbReference type="ARBA" id="ARBA00022801"/>
    </source>
</evidence>
<feature type="compositionally biased region" description="Polar residues" evidence="3">
    <location>
        <begin position="602"/>
        <end position="612"/>
    </location>
</feature>
<dbReference type="FunFam" id="3.40.50.1010:FF:000037">
    <property type="entry name" value="Rad2-like endonuclease, putative (AFU_orthologue AFUA_3G13260)"/>
    <property type="match status" value="1"/>
</dbReference>
<dbReference type="InterPro" id="IPR029060">
    <property type="entry name" value="PIN-like_dom_sf"/>
</dbReference>
<evidence type="ECO:0000259" key="5">
    <source>
        <dbReference type="SMART" id="SM00485"/>
    </source>
</evidence>
<dbReference type="GO" id="GO:0017108">
    <property type="term" value="F:5'-flap endonuclease activity"/>
    <property type="evidence" value="ECO:0007669"/>
    <property type="project" value="TreeGrafter"/>
</dbReference>
<feature type="region of interest" description="Disordered" evidence="3">
    <location>
        <begin position="408"/>
        <end position="448"/>
    </location>
</feature>
<proteinExistence type="predicted"/>
<feature type="compositionally biased region" description="Acidic residues" evidence="3">
    <location>
        <begin position="718"/>
        <end position="729"/>
    </location>
</feature>
<dbReference type="InterPro" id="IPR036279">
    <property type="entry name" value="5-3_exonuclease_C_sf"/>
</dbReference>
<feature type="domain" description="XPG N-terminal" evidence="5">
    <location>
        <begin position="1"/>
        <end position="99"/>
    </location>
</feature>
<dbReference type="PRINTS" id="PR00853">
    <property type="entry name" value="XPGRADSUPER"/>
</dbReference>
<keyword evidence="2" id="KW-0378">Hydrolase</keyword>
<dbReference type="Pfam" id="PF00752">
    <property type="entry name" value="XPG_N"/>
    <property type="match status" value="1"/>
</dbReference>
<feature type="compositionally biased region" description="Acidic residues" evidence="3">
    <location>
        <begin position="421"/>
        <end position="433"/>
    </location>
</feature>
<reference evidence="6" key="1">
    <citation type="journal article" date="2023" name="Mol. Phylogenet. Evol.">
        <title>Genome-scale phylogeny and comparative genomics of the fungal order Sordariales.</title>
        <authorList>
            <person name="Hensen N."/>
            <person name="Bonometti L."/>
            <person name="Westerberg I."/>
            <person name="Brannstrom I.O."/>
            <person name="Guillou S."/>
            <person name="Cros-Aarteil S."/>
            <person name="Calhoun S."/>
            <person name="Haridas S."/>
            <person name="Kuo A."/>
            <person name="Mondo S."/>
            <person name="Pangilinan J."/>
            <person name="Riley R."/>
            <person name="LaButti K."/>
            <person name="Andreopoulos B."/>
            <person name="Lipzen A."/>
            <person name="Chen C."/>
            <person name="Yan M."/>
            <person name="Daum C."/>
            <person name="Ng V."/>
            <person name="Clum A."/>
            <person name="Steindorff A."/>
            <person name="Ohm R.A."/>
            <person name="Martin F."/>
            <person name="Silar P."/>
            <person name="Natvig D.O."/>
            <person name="Lalanne C."/>
            <person name="Gautier V."/>
            <person name="Ament-Velasquez S.L."/>
            <person name="Kruys A."/>
            <person name="Hutchinson M.I."/>
            <person name="Powell A.J."/>
            <person name="Barry K."/>
            <person name="Miller A.N."/>
            <person name="Grigoriev I.V."/>
            <person name="Debuchy R."/>
            <person name="Gladieux P."/>
            <person name="Hiltunen Thoren M."/>
            <person name="Johannesson H."/>
        </authorList>
    </citation>
    <scope>NUCLEOTIDE SEQUENCE</scope>
    <source>
        <strain evidence="6">PSN324</strain>
    </source>
</reference>
<reference evidence="6" key="2">
    <citation type="submission" date="2023-06" db="EMBL/GenBank/DDBJ databases">
        <authorList>
            <consortium name="Lawrence Berkeley National Laboratory"/>
            <person name="Mondo S.J."/>
            <person name="Hensen N."/>
            <person name="Bonometti L."/>
            <person name="Westerberg I."/>
            <person name="Brannstrom I.O."/>
            <person name="Guillou S."/>
            <person name="Cros-Aarteil S."/>
            <person name="Calhoun S."/>
            <person name="Haridas S."/>
            <person name="Kuo A."/>
            <person name="Pangilinan J."/>
            <person name="Riley R."/>
            <person name="Labutti K."/>
            <person name="Andreopoulos B."/>
            <person name="Lipzen A."/>
            <person name="Chen C."/>
            <person name="Yanf M."/>
            <person name="Daum C."/>
            <person name="Ng V."/>
            <person name="Clum A."/>
            <person name="Steindorff A."/>
            <person name="Ohm R."/>
            <person name="Martin F."/>
            <person name="Silar P."/>
            <person name="Natvig D."/>
            <person name="Lalanne C."/>
            <person name="Gautier V."/>
            <person name="Ament-Velasquez S.L."/>
            <person name="Kruys A."/>
            <person name="Hutchinson M.I."/>
            <person name="Powell A.J."/>
            <person name="Barry K."/>
            <person name="Miller A.N."/>
            <person name="Grigoriev I.V."/>
            <person name="Debuchy R."/>
            <person name="Gladieux P."/>
            <person name="Thoren M.H."/>
            <person name="Johannesson H."/>
        </authorList>
    </citation>
    <scope>NUCLEOTIDE SEQUENCE</scope>
    <source>
        <strain evidence="6">PSN324</strain>
    </source>
</reference>
<evidence type="ECO:0000256" key="1">
    <source>
        <dbReference type="ARBA" id="ARBA00022722"/>
    </source>
</evidence>
<dbReference type="GO" id="GO:0008821">
    <property type="term" value="F:crossover junction DNA endonuclease activity"/>
    <property type="evidence" value="ECO:0007669"/>
    <property type="project" value="InterPro"/>
</dbReference>
<feature type="domain" description="XPG-I" evidence="4">
    <location>
        <begin position="114"/>
        <end position="189"/>
    </location>
</feature>
<dbReference type="GO" id="GO:0006281">
    <property type="term" value="P:DNA repair"/>
    <property type="evidence" value="ECO:0007669"/>
    <property type="project" value="UniProtKB-ARBA"/>
</dbReference>
<gene>
    <name evidence="6" type="ORF">QBC42DRAFT_340870</name>
</gene>
<dbReference type="InterPro" id="IPR041177">
    <property type="entry name" value="GEN1_C"/>
</dbReference>
<dbReference type="Gene3D" id="1.10.150.20">
    <property type="entry name" value="5' to 3' exonuclease, C-terminal subdomain"/>
    <property type="match status" value="1"/>
</dbReference>
<dbReference type="CDD" id="cd09870">
    <property type="entry name" value="PIN_YEN1"/>
    <property type="match status" value="1"/>
</dbReference>
<feature type="region of interest" description="Disordered" evidence="3">
    <location>
        <begin position="871"/>
        <end position="896"/>
    </location>
</feature>
<evidence type="ECO:0000313" key="6">
    <source>
        <dbReference type="EMBL" id="KAK4458684.1"/>
    </source>
</evidence>
<dbReference type="InterPro" id="IPR006085">
    <property type="entry name" value="XPG_DNA_repair_N"/>
</dbReference>
<dbReference type="Pfam" id="PF00867">
    <property type="entry name" value="XPG_I"/>
    <property type="match status" value="1"/>
</dbReference>
<dbReference type="Pfam" id="PF18380">
    <property type="entry name" value="GEN1_C"/>
    <property type="match status" value="1"/>
</dbReference>
<organism evidence="6 7">
    <name type="scientific">Cladorrhinum samala</name>
    <dbReference type="NCBI Taxonomy" id="585594"/>
    <lineage>
        <taxon>Eukaryota</taxon>
        <taxon>Fungi</taxon>
        <taxon>Dikarya</taxon>
        <taxon>Ascomycota</taxon>
        <taxon>Pezizomycotina</taxon>
        <taxon>Sordariomycetes</taxon>
        <taxon>Sordariomycetidae</taxon>
        <taxon>Sordariales</taxon>
        <taxon>Podosporaceae</taxon>
        <taxon>Cladorrhinum</taxon>
    </lineage>
</organism>
<feature type="compositionally biased region" description="Basic and acidic residues" evidence="3">
    <location>
        <begin position="434"/>
        <end position="448"/>
    </location>
</feature>
<dbReference type="PANTHER" id="PTHR11081:SF75">
    <property type="entry name" value="ENDONUCLEASE, PUTATIVE (AFU_ORTHOLOGUE AFUA_3G13260)-RELATED"/>
    <property type="match status" value="1"/>
</dbReference>
<feature type="compositionally biased region" description="Gly residues" evidence="3">
    <location>
        <begin position="878"/>
        <end position="887"/>
    </location>
</feature>
<feature type="region of interest" description="Disordered" evidence="3">
    <location>
        <begin position="516"/>
        <end position="785"/>
    </location>
</feature>
<dbReference type="InterPro" id="IPR037316">
    <property type="entry name" value="Yen1_H3TH"/>
</dbReference>
<accession>A0AAV9HES5</accession>
<dbReference type="InterPro" id="IPR006084">
    <property type="entry name" value="XPG/Rad2"/>
</dbReference>
<dbReference type="Proteomes" id="UP001321749">
    <property type="component" value="Unassembled WGS sequence"/>
</dbReference>
<dbReference type="SMART" id="SM00484">
    <property type="entry name" value="XPGI"/>
    <property type="match status" value="1"/>
</dbReference>
<evidence type="ECO:0000256" key="3">
    <source>
        <dbReference type="SAM" id="MobiDB-lite"/>
    </source>
</evidence>
<dbReference type="EMBL" id="MU865060">
    <property type="protein sequence ID" value="KAK4458684.1"/>
    <property type="molecule type" value="Genomic_DNA"/>
</dbReference>
<comment type="caution">
    <text evidence="6">The sequence shown here is derived from an EMBL/GenBank/DDBJ whole genome shotgun (WGS) entry which is preliminary data.</text>
</comment>
<feature type="compositionally biased region" description="Polar residues" evidence="3">
    <location>
        <begin position="518"/>
        <end position="527"/>
    </location>
</feature>
<dbReference type="AlphaFoldDB" id="A0AAV9HES5"/>
<dbReference type="Gene3D" id="3.40.50.1010">
    <property type="entry name" value="5'-nuclease"/>
    <property type="match status" value="2"/>
</dbReference>
<dbReference type="InterPro" id="IPR006086">
    <property type="entry name" value="XPG-I_dom"/>
</dbReference>
<evidence type="ECO:0008006" key="8">
    <source>
        <dbReference type="Google" id="ProtNLM"/>
    </source>
</evidence>
<feature type="compositionally biased region" description="Low complexity" evidence="3">
    <location>
        <begin position="667"/>
        <end position="684"/>
    </location>
</feature>
<dbReference type="SUPFAM" id="SSF88723">
    <property type="entry name" value="PIN domain-like"/>
    <property type="match status" value="1"/>
</dbReference>
<evidence type="ECO:0000259" key="4">
    <source>
        <dbReference type="SMART" id="SM00484"/>
    </source>
</evidence>
<feature type="compositionally biased region" description="Polar residues" evidence="3">
    <location>
        <begin position="694"/>
        <end position="708"/>
    </location>
</feature>
<dbReference type="PANTHER" id="PTHR11081">
    <property type="entry name" value="FLAP ENDONUCLEASE FAMILY MEMBER"/>
    <property type="match status" value="1"/>
</dbReference>
<keyword evidence="1" id="KW-0540">Nuclease</keyword>
<dbReference type="SMART" id="SM00485">
    <property type="entry name" value="XPGN"/>
    <property type="match status" value="1"/>
</dbReference>
<evidence type="ECO:0000313" key="7">
    <source>
        <dbReference type="Proteomes" id="UP001321749"/>
    </source>
</evidence>